<feature type="compositionally biased region" description="Low complexity" evidence="1">
    <location>
        <begin position="119"/>
        <end position="130"/>
    </location>
</feature>
<evidence type="ECO:0000313" key="3">
    <source>
        <dbReference type="Proteomes" id="UP000479190"/>
    </source>
</evidence>
<evidence type="ECO:0000256" key="1">
    <source>
        <dbReference type="SAM" id="MobiDB-lite"/>
    </source>
</evidence>
<dbReference type="EMBL" id="CADCXV010001283">
    <property type="protein sequence ID" value="CAB0043217.1"/>
    <property type="molecule type" value="Genomic_DNA"/>
</dbReference>
<feature type="region of interest" description="Disordered" evidence="1">
    <location>
        <begin position="116"/>
        <end position="140"/>
    </location>
</feature>
<dbReference type="OrthoDB" id="7680943at2759"/>
<reference evidence="2 3" key="1">
    <citation type="submission" date="2020-02" db="EMBL/GenBank/DDBJ databases">
        <authorList>
            <person name="Ferguson B K."/>
        </authorList>
    </citation>
    <scope>NUCLEOTIDE SEQUENCE [LARGE SCALE GENOMIC DNA]</scope>
</reference>
<proteinExistence type="predicted"/>
<organism evidence="2 3">
    <name type="scientific">Trichogramma brassicae</name>
    <dbReference type="NCBI Taxonomy" id="86971"/>
    <lineage>
        <taxon>Eukaryota</taxon>
        <taxon>Metazoa</taxon>
        <taxon>Ecdysozoa</taxon>
        <taxon>Arthropoda</taxon>
        <taxon>Hexapoda</taxon>
        <taxon>Insecta</taxon>
        <taxon>Pterygota</taxon>
        <taxon>Neoptera</taxon>
        <taxon>Endopterygota</taxon>
        <taxon>Hymenoptera</taxon>
        <taxon>Apocrita</taxon>
        <taxon>Proctotrupomorpha</taxon>
        <taxon>Chalcidoidea</taxon>
        <taxon>Trichogrammatidae</taxon>
        <taxon>Trichogramma</taxon>
    </lineage>
</organism>
<protein>
    <submittedName>
        <fullName evidence="2">Uncharacterized protein</fullName>
    </submittedName>
</protein>
<accession>A0A6H5J3P5</accession>
<name>A0A6H5J3P5_9HYME</name>
<sequence length="140" mass="15780">MVFNYLTKDERFNTPETRNVKCTISSRELYGDSAIGYVCLQRVNSDLVDTLGKHRDQLRTLGRPVDAWDDWRKGVTDTDTVSARIFHHAYRLPWQPVQNGGGLLVEISRATRPAITERSAPSYATSSSSPRNCAQCHGDH</sequence>
<dbReference type="Proteomes" id="UP000479190">
    <property type="component" value="Unassembled WGS sequence"/>
</dbReference>
<gene>
    <name evidence="2" type="ORF">TBRA_LOCUS14805</name>
</gene>
<dbReference type="AlphaFoldDB" id="A0A6H5J3P5"/>
<keyword evidence="3" id="KW-1185">Reference proteome</keyword>
<evidence type="ECO:0000313" key="2">
    <source>
        <dbReference type="EMBL" id="CAB0043217.1"/>
    </source>
</evidence>